<dbReference type="PANTHER" id="PTHR12691:SF10">
    <property type="entry name" value="MEDIATOR OF RNA POLYMERASE II TRANSCRIPTION SUBUNIT 23"/>
    <property type="match status" value="1"/>
</dbReference>
<dbReference type="GO" id="GO:0010628">
    <property type="term" value="P:positive regulation of gene expression"/>
    <property type="evidence" value="ECO:0007669"/>
    <property type="project" value="TreeGrafter"/>
</dbReference>
<comment type="subcellular location">
    <subcellularLocation>
        <location evidence="1">Nucleus</location>
    </subcellularLocation>
</comment>
<feature type="region of interest" description="Disordered" evidence="8">
    <location>
        <begin position="60"/>
        <end position="84"/>
    </location>
</feature>
<evidence type="ECO:0000313" key="10">
    <source>
        <dbReference type="RefSeq" id="XP_018025016.1"/>
    </source>
</evidence>
<name>A0A8B7PI62_HYAAZ</name>
<evidence type="ECO:0000256" key="5">
    <source>
        <dbReference type="ARBA" id="ARBA00023163"/>
    </source>
</evidence>
<feature type="compositionally biased region" description="Low complexity" evidence="8">
    <location>
        <begin position="409"/>
        <end position="438"/>
    </location>
</feature>
<evidence type="ECO:0000256" key="6">
    <source>
        <dbReference type="ARBA" id="ARBA00023242"/>
    </source>
</evidence>
<evidence type="ECO:0000256" key="1">
    <source>
        <dbReference type="ARBA" id="ARBA00004123"/>
    </source>
</evidence>
<accession>A0A8B7PI62</accession>
<dbReference type="OrthoDB" id="9982951at2759"/>
<reference evidence="10" key="1">
    <citation type="submission" date="2025-08" db="UniProtKB">
        <authorList>
            <consortium name="RefSeq"/>
        </authorList>
    </citation>
    <scope>IDENTIFICATION</scope>
    <source>
        <tissue evidence="10">Whole organism</tissue>
    </source>
</reference>
<evidence type="ECO:0000256" key="7">
    <source>
        <dbReference type="ARBA" id="ARBA00031961"/>
    </source>
</evidence>
<dbReference type="GO" id="GO:0005667">
    <property type="term" value="C:transcription regulator complex"/>
    <property type="evidence" value="ECO:0007669"/>
    <property type="project" value="TreeGrafter"/>
</dbReference>
<feature type="region of interest" description="Disordered" evidence="8">
    <location>
        <begin position="1465"/>
        <end position="1510"/>
    </location>
</feature>
<protein>
    <recommendedName>
        <fullName evidence="3">Mediator of RNA polymerase II transcription subunit 23</fullName>
    </recommendedName>
    <alternativeName>
        <fullName evidence="7">Mediator complex subunit 23</fullName>
    </alternativeName>
</protein>
<keyword evidence="9" id="KW-1185">Reference proteome</keyword>
<keyword evidence="6" id="KW-0539">Nucleus</keyword>
<proteinExistence type="inferred from homology"/>
<dbReference type="InterPro" id="IPR021629">
    <property type="entry name" value="Mediator_Med23"/>
</dbReference>
<evidence type="ECO:0000256" key="2">
    <source>
        <dbReference type="ARBA" id="ARBA00010222"/>
    </source>
</evidence>
<gene>
    <name evidence="10" type="primary">LOC108680651</name>
</gene>
<evidence type="ECO:0000256" key="4">
    <source>
        <dbReference type="ARBA" id="ARBA00023015"/>
    </source>
</evidence>
<feature type="compositionally biased region" description="Low complexity" evidence="8">
    <location>
        <begin position="360"/>
        <end position="379"/>
    </location>
</feature>
<dbReference type="GO" id="GO:0006357">
    <property type="term" value="P:regulation of transcription by RNA polymerase II"/>
    <property type="evidence" value="ECO:0007669"/>
    <property type="project" value="TreeGrafter"/>
</dbReference>
<dbReference type="Pfam" id="PF11573">
    <property type="entry name" value="Med23"/>
    <property type="match status" value="2"/>
</dbReference>
<evidence type="ECO:0000256" key="3">
    <source>
        <dbReference type="ARBA" id="ARBA00019696"/>
    </source>
</evidence>
<dbReference type="GO" id="GO:0016592">
    <property type="term" value="C:mediator complex"/>
    <property type="evidence" value="ECO:0007669"/>
    <property type="project" value="TreeGrafter"/>
</dbReference>
<dbReference type="OMA" id="QKHQKQR"/>
<sequence>MEDQVKHIELKIREVFGDIAHQGDPLQQNLFNYLKLDDPEKAEQKLTTIFSEVQKLLDQAGQSSSEPSSDGNRPSSDQETSNKTVLEAGVRQLVTVLSMRHNPVQSHAVASIICKLAESNSIPAKLLCVTILTHEKLKPENSVFWITAFGLMKDVISGVDYKGVREIMKMCLEVCRQLPTELKHSQVACMTALCELLEHICDPNAALLPAYFVVNELLKLCPDYQKWPHWKVSRLLTDFVENFQRAAQLLSIVNRTKLRPVVEHSGHNGWSISSWKLDSRTLKFGLNGSLPYSSELLAPQPALLNHVLRQPYSKEMVCAMIDMTKKKQRCSVLEDQLITLMVSSLHVCHATDLYNQNKASESAAQATDPAATAATDGTSQPAPSSGLEDQDDANAGAGSGTTAMDTSVATPSGTSSSATPGATTSSPSSASSAGAAPSSPDHYPCPCHHLSSLLIHFVLHQLINFPALVIALHAKLQKLNMRVGRDHLMWVLLQYLSGTIQKNPFPEFLPVLRLIEYLYPERTPLPVPDYTDPSCVLKSSAMCILIHILRKAQAEYIKTPRALPPAFTNHNELIQSLVHNPQLSHIASNFSTTPSPDYRIALLLNAFSTNTEMFHRPILALTEGIQSSQKSTVPMPGVNCVAHGATVPLSMTLLDSLSIHVKMSLLHNIGQYITKQAHTKSTIALAPALVETYARLLVYIETETIGIKQFITNLLPVVFKSQVWGILHGLLEMFSHRIHHSPPHYRVQLLSTIHHMTIPLNTLPNMTHLHLCLESVALRLISGLGNSEVMSSLARLSPDSKTVISGESEELNKVLVLTLARAIHVTGFDSSSDSARWCLDFLRAVMNHTPHTWPTHTMQCFPRVIEEYYKQVPGPRDTHNLKKEVDEEYCKWKSMSNENDIIAHFSRQQQTSTLFLCLLFKMVLEQDRVPVEAYKVLERLGPRQLMSHIRTLCDFLVLEFSNCALGQYLSKCVNTMNAIIWVYHIVPLDRLMLCLALRIQEGSSKAQVCMFIIQLLLLRQPEFRNRVNKFVSENMPDHWNHNNWYEQHMAFHRKFPEKFSPESLVGGGGGGQSGHHQTLPIYFTNVCLRFLPVLDIIIHRFLEAHQVHKRLEMVLEQLGVLYKFHDHPITYLYNTLHYYEGRLRESPKLKRQLVAAVIGNSVKPKGWALTEEYLATPPEEITWVPKPSYYTALIRRLVLAQRGVRVFPHGMEWRFSEFGNSGTHALYVTCVELMALSVMPDTVAENLFDVVVKGHCDIPARELGEYINAVALVLTWLPESYWLTVHHRIVNLLQCPELSSNSPPSTLDIFSLMRLDLLQPCVRHSSVSLTIALVHAFWHHSSLSQLGRIPQLMKEQIRGILETEAQLVCLFQLVGPFLSRFSVDIARKVFDVTLEFYHALAKVDESVTEFMHQDAICDVLYHIKYMFTGDSIKPDLEGIIRGLRPDLQRRLRFITHLNLSNIQAGPTGSATPTTLAPSTSTNSTPSSVSGAACSSSSPAMAAGISPSGNA</sequence>
<evidence type="ECO:0000313" key="9">
    <source>
        <dbReference type="Proteomes" id="UP000694843"/>
    </source>
</evidence>
<keyword evidence="4" id="KW-0805">Transcription regulation</keyword>
<organism evidence="9 10">
    <name type="scientific">Hyalella azteca</name>
    <name type="common">Amphipod</name>
    <dbReference type="NCBI Taxonomy" id="294128"/>
    <lineage>
        <taxon>Eukaryota</taxon>
        <taxon>Metazoa</taxon>
        <taxon>Ecdysozoa</taxon>
        <taxon>Arthropoda</taxon>
        <taxon>Crustacea</taxon>
        <taxon>Multicrustacea</taxon>
        <taxon>Malacostraca</taxon>
        <taxon>Eumalacostraca</taxon>
        <taxon>Peracarida</taxon>
        <taxon>Amphipoda</taxon>
        <taxon>Senticaudata</taxon>
        <taxon>Talitrida</taxon>
        <taxon>Talitroidea</taxon>
        <taxon>Hyalellidae</taxon>
        <taxon>Hyalella</taxon>
    </lineage>
</organism>
<comment type="similarity">
    <text evidence="2">Belongs to the Mediator complex subunit 23 family.</text>
</comment>
<dbReference type="RefSeq" id="XP_018025016.1">
    <property type="nucleotide sequence ID" value="XM_018169527.2"/>
</dbReference>
<dbReference type="KEGG" id="hazt:108680651"/>
<keyword evidence="5" id="KW-0804">Transcription</keyword>
<feature type="region of interest" description="Disordered" evidence="8">
    <location>
        <begin position="360"/>
        <end position="438"/>
    </location>
</feature>
<dbReference type="Proteomes" id="UP000694843">
    <property type="component" value="Unplaced"/>
</dbReference>
<evidence type="ECO:0000256" key="8">
    <source>
        <dbReference type="SAM" id="MobiDB-lite"/>
    </source>
</evidence>
<feature type="compositionally biased region" description="Low complexity" evidence="8">
    <location>
        <begin position="1465"/>
        <end position="1502"/>
    </location>
</feature>
<dbReference type="PANTHER" id="PTHR12691">
    <property type="entry name" value="MEDIATOR OF RNA POLYMERASE II TRANSCRIPTION SUBUNIT 23"/>
    <property type="match status" value="1"/>
</dbReference>
<dbReference type="GeneID" id="108680651"/>